<feature type="region of interest" description="Disordered" evidence="1">
    <location>
        <begin position="272"/>
        <end position="324"/>
    </location>
</feature>
<comment type="caution">
    <text evidence="2">The sequence shown here is derived from an EMBL/GenBank/DDBJ whole genome shotgun (WGS) entry which is preliminary data.</text>
</comment>
<gene>
    <name evidence="2" type="ORF">LHJ74_05610</name>
</gene>
<dbReference type="EMBL" id="JAJAGO010000002">
    <property type="protein sequence ID" value="MCT2589411.1"/>
    <property type="molecule type" value="Genomic_DNA"/>
</dbReference>
<evidence type="ECO:0000256" key="1">
    <source>
        <dbReference type="SAM" id="MobiDB-lite"/>
    </source>
</evidence>
<dbReference type="Proteomes" id="UP001156389">
    <property type="component" value="Unassembled WGS sequence"/>
</dbReference>
<evidence type="ECO:0000313" key="2">
    <source>
        <dbReference type="EMBL" id="MCT2589411.1"/>
    </source>
</evidence>
<protein>
    <recommendedName>
        <fullName evidence="4">Protein kinase domain-containing protein</fullName>
    </recommendedName>
</protein>
<evidence type="ECO:0000313" key="3">
    <source>
        <dbReference type="Proteomes" id="UP001156389"/>
    </source>
</evidence>
<accession>A0ABT2JNL6</accession>
<proteinExistence type="predicted"/>
<sequence length="324" mass="34956">MSADDGADVPLATLATGEKIGDGGQGEVLAVRGHDTLLYKSYRAPERVNGHSLAALVRVRRALPPERRARLDAQTAWPLCRVVDGGRGDRTAGFLMHRAPSSMTWRAPSGAAKLTELQFLLRAPRPAWQDVVQPAAGQRRELALALVELVERLHNLQLVLGDVSQANVLWTVRPQAAVYLLDCDGFRTTGSDPVLAQAETPDWHDPLATPGTATVDSDRYKAALAVVRILTRDAYASPGKPPALVPGELDDRQEGAVRRRLAEADGAYGSRPTLAEWRTALSPRDTIKLNRAPAPRPRPAPDPSVLDSARPRGSIPLHPPGRAS</sequence>
<name>A0ABT2JNL6_9ACTN</name>
<evidence type="ECO:0008006" key="4">
    <source>
        <dbReference type="Google" id="ProtNLM"/>
    </source>
</evidence>
<reference evidence="2 3" key="1">
    <citation type="submission" date="2021-10" db="EMBL/GenBank/DDBJ databases">
        <title>Streptomyces gossypii sp. nov., isolated from soil collected from cotton field.</title>
        <authorList>
            <person name="Ge X."/>
            <person name="Chen X."/>
            <person name="Liu W."/>
        </authorList>
    </citation>
    <scope>NUCLEOTIDE SEQUENCE [LARGE SCALE GENOMIC DNA]</scope>
    <source>
        <strain evidence="2 3">N2-109</strain>
    </source>
</reference>
<keyword evidence="3" id="KW-1185">Reference proteome</keyword>
<dbReference type="RefSeq" id="WP_260216384.1">
    <property type="nucleotide sequence ID" value="NZ_JAJAGO010000002.1"/>
</dbReference>
<organism evidence="2 3">
    <name type="scientific">Streptomyces gossypii</name>
    <dbReference type="NCBI Taxonomy" id="2883101"/>
    <lineage>
        <taxon>Bacteria</taxon>
        <taxon>Bacillati</taxon>
        <taxon>Actinomycetota</taxon>
        <taxon>Actinomycetes</taxon>
        <taxon>Kitasatosporales</taxon>
        <taxon>Streptomycetaceae</taxon>
        <taxon>Streptomyces</taxon>
    </lineage>
</organism>